<comment type="caution">
    <text evidence="1">The sequence shown here is derived from an EMBL/GenBank/DDBJ whole genome shotgun (WGS) entry which is preliminary data.</text>
</comment>
<reference evidence="1" key="1">
    <citation type="journal article" date="2015" name="Nature">
        <title>Complex archaea that bridge the gap between prokaryotes and eukaryotes.</title>
        <authorList>
            <person name="Spang A."/>
            <person name="Saw J.H."/>
            <person name="Jorgensen S.L."/>
            <person name="Zaremba-Niedzwiedzka K."/>
            <person name="Martijn J."/>
            <person name="Lind A.E."/>
            <person name="van Eijk R."/>
            <person name="Schleper C."/>
            <person name="Guy L."/>
            <person name="Ettema T.J."/>
        </authorList>
    </citation>
    <scope>NUCLEOTIDE SEQUENCE</scope>
</reference>
<name>A0A0F9Q000_9ZZZZ</name>
<dbReference type="EMBL" id="LAZR01005581">
    <property type="protein sequence ID" value="KKM98762.1"/>
    <property type="molecule type" value="Genomic_DNA"/>
</dbReference>
<gene>
    <name evidence="1" type="ORF">LCGC14_1154660</name>
</gene>
<dbReference type="AlphaFoldDB" id="A0A0F9Q000"/>
<protein>
    <submittedName>
        <fullName evidence="1">Uncharacterized protein</fullName>
    </submittedName>
</protein>
<sequence length="278" mass="31420">MVVITVGIIALIGALYIFQKFERLFSPNVGGNPQNAVGWSESLYRGLAISTQIFELFGTDPLSGSSITDDLFDLNDPLNYALHHMDKNKLNLAFDNLILVPFYTGSDVHTVYQSMTLTQQLTLSSRFMTLIGVGLSKDISQVSPYSGGGEVVNQWITEANFKAIFPDSLKFNINYKREYVSLSLYSIWELLFGGQFEYKLFELNKKIQDFKNAEAGGTPHLTFLNTLFPIASERYLELAESMTTLLMNLHDNQLFTDHNIFDLLNPSQITLLRLIFNL</sequence>
<organism evidence="1">
    <name type="scientific">marine sediment metagenome</name>
    <dbReference type="NCBI Taxonomy" id="412755"/>
    <lineage>
        <taxon>unclassified sequences</taxon>
        <taxon>metagenomes</taxon>
        <taxon>ecological metagenomes</taxon>
    </lineage>
</organism>
<evidence type="ECO:0000313" key="1">
    <source>
        <dbReference type="EMBL" id="KKM98762.1"/>
    </source>
</evidence>
<proteinExistence type="predicted"/>
<accession>A0A0F9Q000</accession>